<keyword evidence="4" id="KW-1185">Reference proteome</keyword>
<dbReference type="Proteomes" id="UP001597295">
    <property type="component" value="Unassembled WGS sequence"/>
</dbReference>
<accession>A0ABW5DQH0</accession>
<evidence type="ECO:0000313" key="4">
    <source>
        <dbReference type="Proteomes" id="UP001597295"/>
    </source>
</evidence>
<evidence type="ECO:0000256" key="1">
    <source>
        <dbReference type="SAM" id="Phobius"/>
    </source>
</evidence>
<feature type="transmembrane region" description="Helical" evidence="1">
    <location>
        <begin position="41"/>
        <end position="61"/>
    </location>
</feature>
<feature type="domain" description="DUF1468" evidence="2">
    <location>
        <begin position="12"/>
        <end position="148"/>
    </location>
</feature>
<keyword evidence="1" id="KW-1133">Transmembrane helix</keyword>
<feature type="transmembrane region" description="Helical" evidence="1">
    <location>
        <begin position="81"/>
        <end position="109"/>
    </location>
</feature>
<keyword evidence="1" id="KW-0472">Membrane</keyword>
<sequence>MGSLIRAPKEFWSGVLFLFIGVTFFALSFEFPLLQRRGIGAGMFPAVVSGCLMLIGVVIIARGALLKGDEEEAGHPIAWKALAAVVIGVVLFGVLIRTAGLLIAVPTLMLLVSPASTKFKIIPAVLLAVFMTGFCWLVFTKGLGLPIPVAPWLD</sequence>
<dbReference type="EMBL" id="JBHUIP010000003">
    <property type="protein sequence ID" value="MFD2262126.1"/>
    <property type="molecule type" value="Genomic_DNA"/>
</dbReference>
<organism evidence="3 4">
    <name type="scientific">Lacibacterium aquatile</name>
    <dbReference type="NCBI Taxonomy" id="1168082"/>
    <lineage>
        <taxon>Bacteria</taxon>
        <taxon>Pseudomonadati</taxon>
        <taxon>Pseudomonadota</taxon>
        <taxon>Alphaproteobacteria</taxon>
        <taxon>Rhodospirillales</taxon>
        <taxon>Rhodospirillaceae</taxon>
    </lineage>
</organism>
<dbReference type="InterPro" id="IPR009936">
    <property type="entry name" value="DUF1468"/>
</dbReference>
<proteinExistence type="predicted"/>
<comment type="caution">
    <text evidence="3">The sequence shown here is derived from an EMBL/GenBank/DDBJ whole genome shotgun (WGS) entry which is preliminary data.</text>
</comment>
<feature type="transmembrane region" description="Helical" evidence="1">
    <location>
        <begin position="12"/>
        <end position="29"/>
    </location>
</feature>
<gene>
    <name evidence="3" type="ORF">ACFSM5_04450</name>
</gene>
<dbReference type="RefSeq" id="WP_379875039.1">
    <property type="nucleotide sequence ID" value="NZ_JBHUIP010000003.1"/>
</dbReference>
<reference evidence="4" key="1">
    <citation type="journal article" date="2019" name="Int. J. Syst. Evol. Microbiol.">
        <title>The Global Catalogue of Microorganisms (GCM) 10K type strain sequencing project: providing services to taxonomists for standard genome sequencing and annotation.</title>
        <authorList>
            <consortium name="The Broad Institute Genomics Platform"/>
            <consortium name="The Broad Institute Genome Sequencing Center for Infectious Disease"/>
            <person name="Wu L."/>
            <person name="Ma J."/>
        </authorList>
    </citation>
    <scope>NUCLEOTIDE SEQUENCE [LARGE SCALE GENOMIC DNA]</scope>
    <source>
        <strain evidence="4">CGMCC 1.19062</strain>
    </source>
</reference>
<keyword evidence="1" id="KW-0812">Transmembrane</keyword>
<name>A0ABW5DQH0_9PROT</name>
<feature type="transmembrane region" description="Helical" evidence="1">
    <location>
        <begin position="121"/>
        <end position="139"/>
    </location>
</feature>
<protein>
    <submittedName>
        <fullName evidence="3">Tripartite tricarboxylate transporter TctB family protein</fullName>
    </submittedName>
</protein>
<evidence type="ECO:0000313" key="3">
    <source>
        <dbReference type="EMBL" id="MFD2262126.1"/>
    </source>
</evidence>
<evidence type="ECO:0000259" key="2">
    <source>
        <dbReference type="Pfam" id="PF07331"/>
    </source>
</evidence>
<dbReference type="Pfam" id="PF07331">
    <property type="entry name" value="TctB"/>
    <property type="match status" value="1"/>
</dbReference>